<dbReference type="PANTHER" id="PTHR30408:SF12">
    <property type="entry name" value="TYPE I RESTRICTION ENZYME MJAVIII SPECIFICITY SUBUNIT"/>
    <property type="match status" value="1"/>
</dbReference>
<keyword evidence="6" id="KW-1185">Reference proteome</keyword>
<proteinExistence type="inferred from homology"/>
<dbReference type="InterPro" id="IPR052021">
    <property type="entry name" value="Type-I_RS_S_subunit"/>
</dbReference>
<dbReference type="CDD" id="cd16961">
    <property type="entry name" value="RMtype1_S_TRD-CR_like"/>
    <property type="match status" value="1"/>
</dbReference>
<keyword evidence="3" id="KW-0238">DNA-binding</keyword>
<keyword evidence="5" id="KW-0378">Hydrolase</keyword>
<evidence type="ECO:0000256" key="2">
    <source>
        <dbReference type="ARBA" id="ARBA00022747"/>
    </source>
</evidence>
<accession>A0ABY5P4A7</accession>
<name>A0ABY5P4A7_9LACT</name>
<keyword evidence="5" id="KW-0540">Nuclease</keyword>
<evidence type="ECO:0000313" key="6">
    <source>
        <dbReference type="Proteomes" id="UP001315967"/>
    </source>
</evidence>
<dbReference type="Gene3D" id="1.10.287.1120">
    <property type="entry name" value="Bipartite methylase S protein"/>
    <property type="match status" value="1"/>
</dbReference>
<reference evidence="5 6" key="1">
    <citation type="submission" date="2022-08" db="EMBL/GenBank/DDBJ databases">
        <title>Aerococcaceae sp. nov isolated from spoiled eye mask.</title>
        <authorList>
            <person name="Zhou G."/>
            <person name="Xie X.-B."/>
            <person name="Shi Q.-S."/>
            <person name="Wang Y.-S."/>
            <person name="Wen X."/>
            <person name="Peng H."/>
            <person name="Yang X.-J."/>
            <person name="Tao H.-B."/>
            <person name="Huang X.-M."/>
        </authorList>
    </citation>
    <scope>NUCLEOTIDE SEQUENCE [LARGE SCALE GENOMIC DNA]</scope>
    <source>
        <strain evidence="6">DM20194951</strain>
    </source>
</reference>
<evidence type="ECO:0000313" key="5">
    <source>
        <dbReference type="EMBL" id="UUX33273.1"/>
    </source>
</evidence>
<keyword evidence="5" id="KW-0255">Endonuclease</keyword>
<dbReference type="InterPro" id="IPR044946">
    <property type="entry name" value="Restrct_endonuc_typeI_TRD_sf"/>
</dbReference>
<dbReference type="EMBL" id="CP102453">
    <property type="protein sequence ID" value="UUX33273.1"/>
    <property type="molecule type" value="Genomic_DNA"/>
</dbReference>
<dbReference type="RefSeq" id="WP_313792775.1">
    <property type="nucleotide sequence ID" value="NZ_CP102453.1"/>
</dbReference>
<evidence type="ECO:0000256" key="1">
    <source>
        <dbReference type="ARBA" id="ARBA00010923"/>
    </source>
</evidence>
<sequence>MSRPMKDSYVEWIGFIPTNWNVQRLKFLSSIKTGNKDTIDKVDEAEFPFFVRSPKVERIDSYSFDGEAILTAGDGVGAGKVFHYANGKFNYHQRVYNIHNFKNINGIFLYYYMKVNFIKEVEKGTAKSTVDSIRLHMLQNFSVCLPPIEEQQRIVSFLDEKVTHIDSILADTKESIEALKSYKQSLITETVTKGLDANVEMKDSGIEWIGLIPTHWNSALLSQYFKQVKNKNKELIETNLLSLSYGKIIQKDINTTDGLLPSNFEGYNIIQDNDIVLRMTDLQNDKTSLRVGYSNQDGIITSAYITVRPYNTIHSHYVYFFLHSFDIYKGFYGMGSGVRQNVTFEILKKLEILLPPLNEQKMIVEYIENKILVIDELINDKESLIKEIESYKKSFIYEYVTGKKEVK</sequence>
<evidence type="ECO:0000256" key="3">
    <source>
        <dbReference type="ARBA" id="ARBA00023125"/>
    </source>
</evidence>
<keyword evidence="2" id="KW-0680">Restriction system</keyword>
<dbReference type="Gene3D" id="3.90.220.20">
    <property type="entry name" value="DNA methylase specificity domains"/>
    <property type="match status" value="2"/>
</dbReference>
<dbReference type="SUPFAM" id="SSF116734">
    <property type="entry name" value="DNA methylase specificity domain"/>
    <property type="match status" value="2"/>
</dbReference>
<protein>
    <submittedName>
        <fullName evidence="5">Restriction endonuclease subunit S</fullName>
    </submittedName>
</protein>
<feature type="domain" description="Type I restriction modification DNA specificity" evidence="4">
    <location>
        <begin position="246"/>
        <end position="385"/>
    </location>
</feature>
<dbReference type="PANTHER" id="PTHR30408">
    <property type="entry name" value="TYPE-1 RESTRICTION ENZYME ECOKI SPECIFICITY PROTEIN"/>
    <property type="match status" value="1"/>
</dbReference>
<feature type="domain" description="Type I restriction modification DNA specificity" evidence="4">
    <location>
        <begin position="17"/>
        <end position="177"/>
    </location>
</feature>
<comment type="similarity">
    <text evidence="1">Belongs to the type-I restriction system S methylase family.</text>
</comment>
<dbReference type="GO" id="GO:0004519">
    <property type="term" value="F:endonuclease activity"/>
    <property type="evidence" value="ECO:0007669"/>
    <property type="project" value="UniProtKB-KW"/>
</dbReference>
<evidence type="ECO:0000259" key="4">
    <source>
        <dbReference type="Pfam" id="PF01420"/>
    </source>
</evidence>
<dbReference type="InterPro" id="IPR000055">
    <property type="entry name" value="Restrct_endonuc_typeI_TRD"/>
</dbReference>
<organism evidence="5 6">
    <name type="scientific">Fundicoccus culcitae</name>
    <dbReference type="NCBI Taxonomy" id="2969821"/>
    <lineage>
        <taxon>Bacteria</taxon>
        <taxon>Bacillati</taxon>
        <taxon>Bacillota</taxon>
        <taxon>Bacilli</taxon>
        <taxon>Lactobacillales</taxon>
        <taxon>Aerococcaceae</taxon>
        <taxon>Fundicoccus</taxon>
    </lineage>
</organism>
<dbReference type="Proteomes" id="UP001315967">
    <property type="component" value="Chromosome"/>
</dbReference>
<gene>
    <name evidence="5" type="ORF">NRE15_10200</name>
</gene>
<dbReference type="Pfam" id="PF01420">
    <property type="entry name" value="Methylase_S"/>
    <property type="match status" value="2"/>
</dbReference>